<feature type="transmembrane region" description="Helical" evidence="1">
    <location>
        <begin position="7"/>
        <end position="27"/>
    </location>
</feature>
<organism evidence="2 3">
    <name type="scientific">Hymenobacter telluris</name>
    <dbReference type="NCBI Taxonomy" id="2816474"/>
    <lineage>
        <taxon>Bacteria</taxon>
        <taxon>Pseudomonadati</taxon>
        <taxon>Bacteroidota</taxon>
        <taxon>Cytophagia</taxon>
        <taxon>Cytophagales</taxon>
        <taxon>Hymenobacteraceae</taxon>
        <taxon>Hymenobacter</taxon>
    </lineage>
</organism>
<reference evidence="2" key="1">
    <citation type="submission" date="2021-03" db="EMBL/GenBank/DDBJ databases">
        <authorList>
            <person name="Kim M.K."/>
        </authorList>
    </citation>
    <scope>NUCLEOTIDE SEQUENCE</scope>
    <source>
        <strain evidence="2">BT186</strain>
    </source>
</reference>
<dbReference type="AlphaFoldDB" id="A0A939EUJ8"/>
<proteinExistence type="predicted"/>
<dbReference type="RefSeq" id="WP_206983124.1">
    <property type="nucleotide sequence ID" value="NZ_JAFLQZ010000003.1"/>
</dbReference>
<name>A0A939EUJ8_9BACT</name>
<evidence type="ECO:0000313" key="2">
    <source>
        <dbReference type="EMBL" id="MBO0357708.1"/>
    </source>
</evidence>
<gene>
    <name evidence="2" type="ORF">J0X19_07105</name>
</gene>
<feature type="transmembrane region" description="Helical" evidence="1">
    <location>
        <begin position="101"/>
        <end position="123"/>
    </location>
</feature>
<accession>A0A939EUJ8</accession>
<feature type="transmembrane region" description="Helical" evidence="1">
    <location>
        <begin position="39"/>
        <end position="58"/>
    </location>
</feature>
<protein>
    <submittedName>
        <fullName evidence="2">Uncharacterized protein</fullName>
    </submittedName>
</protein>
<keyword evidence="1" id="KW-1133">Transmembrane helix</keyword>
<feature type="transmembrane region" description="Helical" evidence="1">
    <location>
        <begin position="129"/>
        <end position="148"/>
    </location>
</feature>
<keyword evidence="1" id="KW-0472">Membrane</keyword>
<dbReference type="Proteomes" id="UP000664144">
    <property type="component" value="Unassembled WGS sequence"/>
</dbReference>
<evidence type="ECO:0000256" key="1">
    <source>
        <dbReference type="SAM" id="Phobius"/>
    </source>
</evidence>
<evidence type="ECO:0000313" key="3">
    <source>
        <dbReference type="Proteomes" id="UP000664144"/>
    </source>
</evidence>
<feature type="transmembrane region" description="Helical" evidence="1">
    <location>
        <begin position="169"/>
        <end position="190"/>
    </location>
</feature>
<sequence>MRLPSKQVFYTTISIATLTLLAVWFVGLQQQWSIFKDSLISLTILSTAFLTFITVGLYEGVRLHDDVGNLLDYIRRVPFPESFADVSLELPKADLDDGEGCGGIIIAVFLWLLAAVAAIFLLWCFAAVAWVVLLVFAGMLYWVFFRALRLVFRHSRMCKGRFSMSLRYGLAYTLLYNFWIYGIILAVHYLR</sequence>
<keyword evidence="3" id="KW-1185">Reference proteome</keyword>
<keyword evidence="1" id="KW-0812">Transmembrane</keyword>
<dbReference type="EMBL" id="JAFLQZ010000003">
    <property type="protein sequence ID" value="MBO0357708.1"/>
    <property type="molecule type" value="Genomic_DNA"/>
</dbReference>
<comment type="caution">
    <text evidence="2">The sequence shown here is derived from an EMBL/GenBank/DDBJ whole genome shotgun (WGS) entry which is preliminary data.</text>
</comment>